<accession>A0A3G9G7V8</accession>
<dbReference type="EMBL" id="AP018829">
    <property type="protein sequence ID" value="BBF82716.1"/>
    <property type="molecule type" value="Genomic_DNA"/>
</dbReference>
<dbReference type="InterPro" id="IPR013249">
    <property type="entry name" value="RNA_pol_sigma70_r4_t2"/>
</dbReference>
<evidence type="ECO:0000313" key="8">
    <source>
        <dbReference type="EMBL" id="BBF82716.1"/>
    </source>
</evidence>
<feature type="domain" description="RNA polymerase sigma factor 70 region 4 type 2" evidence="7">
    <location>
        <begin position="116"/>
        <end position="162"/>
    </location>
</feature>
<evidence type="ECO:0000313" key="9">
    <source>
        <dbReference type="Proteomes" id="UP000278756"/>
    </source>
</evidence>
<dbReference type="Gene3D" id="1.10.1740.10">
    <property type="match status" value="1"/>
</dbReference>
<evidence type="ECO:0000256" key="2">
    <source>
        <dbReference type="ARBA" id="ARBA00023015"/>
    </source>
</evidence>
<dbReference type="OrthoDB" id="7268940at2"/>
<keyword evidence="2" id="KW-0805">Transcription regulation</keyword>
<sequence length="197" mass="21711">MRGADPEIVSWVSSEILPYEAELRTKVRRFCRSAEDLDDLIQDVYFRLLKLTSTDHIHDPRGYLFQTARNLIIDQVRRDQIVKIGAMPNMDELIADTQPGPERVTALRSELRWALGVIASLPGRCQDVFRLRKVQGLSQAETAARLGLSENIVEKETMKGMRIISALVAQGPAAGSGLSASAGGQPSGPETADHVPY</sequence>
<dbReference type="SUPFAM" id="SSF88659">
    <property type="entry name" value="Sigma3 and sigma4 domains of RNA polymerase sigma factors"/>
    <property type="match status" value="1"/>
</dbReference>
<dbReference type="InterPro" id="IPR036388">
    <property type="entry name" value="WH-like_DNA-bd_sf"/>
</dbReference>
<geneLocation type="plasmid" evidence="9">
    <name>pasem-1 dna</name>
</geneLocation>
<dbReference type="AlphaFoldDB" id="A0A3G9G7V8"/>
<dbReference type="InterPro" id="IPR039425">
    <property type="entry name" value="RNA_pol_sigma-70-like"/>
</dbReference>
<dbReference type="PANTHER" id="PTHR43133">
    <property type="entry name" value="RNA POLYMERASE ECF-TYPE SIGMA FACTO"/>
    <property type="match status" value="1"/>
</dbReference>
<dbReference type="Pfam" id="PF08281">
    <property type="entry name" value="Sigma70_r4_2"/>
    <property type="match status" value="1"/>
</dbReference>
<evidence type="ECO:0000256" key="4">
    <source>
        <dbReference type="ARBA" id="ARBA00023163"/>
    </source>
</evidence>
<dbReference type="GO" id="GO:0003677">
    <property type="term" value="F:DNA binding"/>
    <property type="evidence" value="ECO:0007669"/>
    <property type="project" value="InterPro"/>
</dbReference>
<name>A0A3G9G7V8_9CAUL</name>
<dbReference type="InterPro" id="IPR007627">
    <property type="entry name" value="RNA_pol_sigma70_r2"/>
</dbReference>
<dbReference type="Gene3D" id="1.10.10.10">
    <property type="entry name" value="Winged helix-like DNA-binding domain superfamily/Winged helix DNA-binding domain"/>
    <property type="match status" value="1"/>
</dbReference>
<proteinExistence type="inferred from homology"/>
<comment type="similarity">
    <text evidence="1">Belongs to the sigma-70 factor family. ECF subfamily.</text>
</comment>
<keyword evidence="4" id="KW-0804">Transcription</keyword>
<reference evidence="9" key="2">
    <citation type="journal article" date="2017" name="Plant Physiol. Biochem.">
        <title>Differential oxidative and antioxidative response of duckweed Lemna minor toward plant growth promoting/inhibiting bacteria.</title>
        <authorList>
            <person name="Ishizawa H."/>
            <person name="Kuroda M."/>
            <person name="Morikawa M."/>
            <person name="Ike M."/>
        </authorList>
    </citation>
    <scope>NUCLEOTIDE SEQUENCE [LARGE SCALE GENOMIC DNA]</scope>
    <source>
        <strain evidence="9">M6</strain>
    </source>
</reference>
<dbReference type="GO" id="GO:0006352">
    <property type="term" value="P:DNA-templated transcription initiation"/>
    <property type="evidence" value="ECO:0007669"/>
    <property type="project" value="InterPro"/>
</dbReference>
<dbReference type="NCBIfam" id="TIGR02937">
    <property type="entry name" value="sigma70-ECF"/>
    <property type="match status" value="1"/>
</dbReference>
<evidence type="ECO:0000259" key="6">
    <source>
        <dbReference type="Pfam" id="PF04542"/>
    </source>
</evidence>
<dbReference type="Pfam" id="PF04542">
    <property type="entry name" value="Sigma70_r2"/>
    <property type="match status" value="1"/>
</dbReference>
<dbReference type="GO" id="GO:0016987">
    <property type="term" value="F:sigma factor activity"/>
    <property type="evidence" value="ECO:0007669"/>
    <property type="project" value="UniProtKB-KW"/>
</dbReference>
<dbReference type="InterPro" id="IPR014284">
    <property type="entry name" value="RNA_pol_sigma-70_dom"/>
</dbReference>
<organism evidence="8 9">
    <name type="scientific">Asticcacaulis excentricus</name>
    <dbReference type="NCBI Taxonomy" id="78587"/>
    <lineage>
        <taxon>Bacteria</taxon>
        <taxon>Pseudomonadati</taxon>
        <taxon>Pseudomonadota</taxon>
        <taxon>Alphaproteobacteria</taxon>
        <taxon>Caulobacterales</taxon>
        <taxon>Caulobacteraceae</taxon>
        <taxon>Asticcacaulis</taxon>
    </lineage>
</organism>
<dbReference type="SUPFAM" id="SSF88946">
    <property type="entry name" value="Sigma2 domain of RNA polymerase sigma factors"/>
    <property type="match status" value="1"/>
</dbReference>
<gene>
    <name evidence="8" type="ORF">EM6_3357</name>
</gene>
<dbReference type="InterPro" id="IPR013324">
    <property type="entry name" value="RNA_pol_sigma_r3/r4-like"/>
</dbReference>
<feature type="compositionally biased region" description="Low complexity" evidence="5">
    <location>
        <begin position="175"/>
        <end position="189"/>
    </location>
</feature>
<keyword evidence="3" id="KW-0731">Sigma factor</keyword>
<dbReference type="InterPro" id="IPR013325">
    <property type="entry name" value="RNA_pol_sigma_r2"/>
</dbReference>
<dbReference type="RefSeq" id="WP_126424337.1">
    <property type="nucleotide sequence ID" value="NZ_AP018829.1"/>
</dbReference>
<evidence type="ECO:0000256" key="3">
    <source>
        <dbReference type="ARBA" id="ARBA00023082"/>
    </source>
</evidence>
<feature type="region of interest" description="Disordered" evidence="5">
    <location>
        <begin position="175"/>
        <end position="197"/>
    </location>
</feature>
<dbReference type="Proteomes" id="UP000278756">
    <property type="component" value="Plasmid pASEM-1"/>
</dbReference>
<dbReference type="PANTHER" id="PTHR43133:SF63">
    <property type="entry name" value="RNA POLYMERASE SIGMA FACTOR FECI-RELATED"/>
    <property type="match status" value="1"/>
</dbReference>
<keyword evidence="8" id="KW-0614">Plasmid</keyword>
<reference evidence="9" key="1">
    <citation type="journal article" date="2017" name="Biotechnol. Biofuels">
        <title>Evaluation of environmental bacterial communities as a factor affecting the growth of duckweed Lemna minor.</title>
        <authorList>
            <person name="Ishizawa H."/>
            <person name="Kuroda M."/>
            <person name="Morikawa M."/>
            <person name="Ike M."/>
        </authorList>
    </citation>
    <scope>NUCLEOTIDE SEQUENCE [LARGE SCALE GENOMIC DNA]</scope>
    <source>
        <strain evidence="9">M6</strain>
    </source>
</reference>
<protein>
    <submittedName>
        <fullName evidence="8">Sigma factor, ECF subfamily</fullName>
    </submittedName>
</protein>
<evidence type="ECO:0000256" key="1">
    <source>
        <dbReference type="ARBA" id="ARBA00010641"/>
    </source>
</evidence>
<evidence type="ECO:0000256" key="5">
    <source>
        <dbReference type="SAM" id="MobiDB-lite"/>
    </source>
</evidence>
<evidence type="ECO:0000259" key="7">
    <source>
        <dbReference type="Pfam" id="PF08281"/>
    </source>
</evidence>
<feature type="domain" description="RNA polymerase sigma-70 region 2" evidence="6">
    <location>
        <begin position="19"/>
        <end position="80"/>
    </location>
</feature>